<dbReference type="EC" id="2.1.1.-" evidence="6"/>
<dbReference type="AlphaFoldDB" id="A0A914I5F2"/>
<proteinExistence type="inferred from homology"/>
<dbReference type="InterPro" id="IPR010675">
    <property type="entry name" value="Bin3_C"/>
</dbReference>
<protein>
    <recommendedName>
        <fullName evidence="6">RNA methyltransferase</fullName>
        <ecNumber evidence="6">2.1.1.-</ecNumber>
    </recommendedName>
</protein>
<evidence type="ECO:0000256" key="6">
    <source>
        <dbReference type="RuleBase" id="RU367087"/>
    </source>
</evidence>
<dbReference type="InterPro" id="IPR029063">
    <property type="entry name" value="SAM-dependent_MTases_sf"/>
</dbReference>
<dbReference type="GO" id="GO:0040031">
    <property type="term" value="P:snRNA modification"/>
    <property type="evidence" value="ECO:0007669"/>
    <property type="project" value="TreeGrafter"/>
</dbReference>
<dbReference type="WBParaSite" id="Gr19_v10_g7058.t2">
    <property type="protein sequence ID" value="Gr19_v10_g7058.t2"/>
    <property type="gene ID" value="Gr19_v10_g7058"/>
</dbReference>
<keyword evidence="9" id="KW-1185">Reference proteome</keyword>
<dbReference type="Pfam" id="PF13847">
    <property type="entry name" value="Methyltransf_31"/>
    <property type="match status" value="1"/>
</dbReference>
<dbReference type="GO" id="GO:0017069">
    <property type="term" value="F:snRNA binding"/>
    <property type="evidence" value="ECO:0007669"/>
    <property type="project" value="TreeGrafter"/>
</dbReference>
<dbReference type="CDD" id="cd02440">
    <property type="entry name" value="AdoMet_MTases"/>
    <property type="match status" value="1"/>
</dbReference>
<dbReference type="Gene3D" id="3.40.50.150">
    <property type="entry name" value="Vaccinia Virus protein VP39"/>
    <property type="match status" value="1"/>
</dbReference>
<evidence type="ECO:0000256" key="3">
    <source>
        <dbReference type="ARBA" id="ARBA00022679"/>
    </source>
</evidence>
<dbReference type="GO" id="GO:0032259">
    <property type="term" value="P:methylation"/>
    <property type="evidence" value="ECO:0007669"/>
    <property type="project" value="UniProtKB-KW"/>
</dbReference>
<dbReference type="GO" id="GO:0008171">
    <property type="term" value="F:O-methyltransferase activity"/>
    <property type="evidence" value="ECO:0007669"/>
    <property type="project" value="UniProtKB-UniRule"/>
</dbReference>
<feature type="compositionally biased region" description="Basic and acidic residues" evidence="7">
    <location>
        <begin position="309"/>
        <end position="338"/>
    </location>
</feature>
<evidence type="ECO:0000256" key="7">
    <source>
        <dbReference type="SAM" id="MobiDB-lite"/>
    </source>
</evidence>
<accession>A0A914I5F2</accession>
<feature type="domain" description="Bin3-type SAM" evidence="8">
    <location>
        <begin position="65"/>
        <end position="304"/>
    </location>
</feature>
<feature type="region of interest" description="Disordered" evidence="7">
    <location>
        <begin position="13"/>
        <end position="41"/>
    </location>
</feature>
<dbReference type="SUPFAM" id="SSF53335">
    <property type="entry name" value="S-adenosyl-L-methionine-dependent methyltransferases"/>
    <property type="match status" value="1"/>
</dbReference>
<dbReference type="PANTHER" id="PTHR12315">
    <property type="entry name" value="BICOID-INTERACTING PROTEIN RELATED"/>
    <property type="match status" value="1"/>
</dbReference>
<keyword evidence="4 5" id="KW-0949">S-adenosyl-L-methionine</keyword>
<comment type="similarity">
    <text evidence="1 6">Belongs to the methyltransferase superfamily.</text>
</comment>
<dbReference type="InterPro" id="IPR024160">
    <property type="entry name" value="BIN3_SAM-bd_dom"/>
</dbReference>
<dbReference type="Pfam" id="PF06859">
    <property type="entry name" value="Bin3"/>
    <property type="match status" value="1"/>
</dbReference>
<evidence type="ECO:0000256" key="4">
    <source>
        <dbReference type="ARBA" id="ARBA00022691"/>
    </source>
</evidence>
<name>A0A914I5F2_GLORO</name>
<keyword evidence="3 6" id="KW-0808">Transferase</keyword>
<keyword evidence="2 6" id="KW-0489">Methyltransferase</keyword>
<evidence type="ECO:0000256" key="5">
    <source>
        <dbReference type="PROSITE-ProRule" id="PRU00848"/>
    </source>
</evidence>
<evidence type="ECO:0000256" key="2">
    <source>
        <dbReference type="ARBA" id="ARBA00022603"/>
    </source>
</evidence>
<evidence type="ECO:0000313" key="10">
    <source>
        <dbReference type="WBParaSite" id="Gr19_v10_g7058.t2"/>
    </source>
</evidence>
<dbReference type="InterPro" id="IPR039772">
    <property type="entry name" value="Bin3-like"/>
</dbReference>
<dbReference type="PROSITE" id="PS51515">
    <property type="entry name" value="BIN3_SAM"/>
    <property type="match status" value="1"/>
</dbReference>
<dbReference type="InterPro" id="IPR025714">
    <property type="entry name" value="Methyltranfer_dom"/>
</dbReference>
<evidence type="ECO:0000256" key="1">
    <source>
        <dbReference type="ARBA" id="ARBA00008361"/>
    </source>
</evidence>
<evidence type="ECO:0000313" key="9">
    <source>
        <dbReference type="Proteomes" id="UP000887572"/>
    </source>
</evidence>
<sequence length="338" mass="38403">MLSGDAAAALVPFSQLTPSPSTTATGTSEGSAEQNAARKQHTKGRFRYGNYNRYYGVRNQGFDHDPRVDLLPTEWFRTRRVLDIGCNAGHLTLEVAKKLGPAHILGIDIDEHLVGVARKNIRHYCDGTQKLIGKFPASLLPSNFTEECAGADDLPPPSFAALPYEQFPKNVWFLRENYVLDCDEFLDMVREEYDLILALSITKWVHLNWGDAGLKRFLRRTFLNLRPGGRLLLETQPFASYYKKAKMTPDMFETYKAIEFKPHEFRDFLLSDTVGFSECEELGTPQAISKGFERPILVFKKSAKRKRELTKATNEHTQTEAKHPEAKKIRSADDQKTK</sequence>
<feature type="region of interest" description="Disordered" evidence="7">
    <location>
        <begin position="305"/>
        <end position="338"/>
    </location>
</feature>
<feature type="compositionally biased region" description="Low complexity" evidence="7">
    <location>
        <begin position="17"/>
        <end position="33"/>
    </location>
</feature>
<evidence type="ECO:0000259" key="8">
    <source>
        <dbReference type="PROSITE" id="PS51515"/>
    </source>
</evidence>
<dbReference type="Proteomes" id="UP000887572">
    <property type="component" value="Unplaced"/>
</dbReference>
<dbReference type="GO" id="GO:0008173">
    <property type="term" value="F:RNA methyltransferase activity"/>
    <property type="evidence" value="ECO:0007669"/>
    <property type="project" value="UniProtKB-UniRule"/>
</dbReference>
<organism evidence="9 10">
    <name type="scientific">Globodera rostochiensis</name>
    <name type="common">Golden nematode worm</name>
    <name type="synonym">Heterodera rostochiensis</name>
    <dbReference type="NCBI Taxonomy" id="31243"/>
    <lineage>
        <taxon>Eukaryota</taxon>
        <taxon>Metazoa</taxon>
        <taxon>Ecdysozoa</taxon>
        <taxon>Nematoda</taxon>
        <taxon>Chromadorea</taxon>
        <taxon>Rhabditida</taxon>
        <taxon>Tylenchina</taxon>
        <taxon>Tylenchomorpha</taxon>
        <taxon>Tylenchoidea</taxon>
        <taxon>Heteroderidae</taxon>
        <taxon>Heteroderinae</taxon>
        <taxon>Globodera</taxon>
    </lineage>
</organism>
<dbReference type="PANTHER" id="PTHR12315:SF0">
    <property type="entry name" value="7SK SNRNA METHYLPHOSPHATE CAPPING ENZYME"/>
    <property type="match status" value="1"/>
</dbReference>
<reference evidence="10" key="1">
    <citation type="submission" date="2022-11" db="UniProtKB">
        <authorList>
            <consortium name="WormBaseParasite"/>
        </authorList>
    </citation>
    <scope>IDENTIFICATION</scope>
</reference>